<protein>
    <submittedName>
        <fullName evidence="2">Uncharacterized protein</fullName>
    </submittedName>
</protein>
<feature type="region of interest" description="Disordered" evidence="1">
    <location>
        <begin position="489"/>
        <end position="557"/>
    </location>
</feature>
<comment type="caution">
    <text evidence="2">The sequence shown here is derived from an EMBL/GenBank/DDBJ whole genome shotgun (WGS) entry which is preliminary data.</text>
</comment>
<feature type="region of interest" description="Disordered" evidence="1">
    <location>
        <begin position="279"/>
        <end position="356"/>
    </location>
</feature>
<feature type="compositionally biased region" description="Polar residues" evidence="1">
    <location>
        <begin position="284"/>
        <end position="312"/>
    </location>
</feature>
<dbReference type="AlphaFoldDB" id="A0A7J7IDR1"/>
<proteinExistence type="predicted"/>
<dbReference type="EMBL" id="VWRR01000017">
    <property type="protein sequence ID" value="KAF6000834.1"/>
    <property type="molecule type" value="Genomic_DNA"/>
</dbReference>
<feature type="compositionally biased region" description="Basic and acidic residues" evidence="1">
    <location>
        <begin position="53"/>
        <end position="64"/>
    </location>
</feature>
<feature type="region of interest" description="Disordered" evidence="1">
    <location>
        <begin position="1"/>
        <end position="87"/>
    </location>
</feature>
<feature type="region of interest" description="Disordered" evidence="1">
    <location>
        <begin position="626"/>
        <end position="677"/>
    </location>
</feature>
<feature type="region of interest" description="Disordered" evidence="1">
    <location>
        <begin position="189"/>
        <end position="213"/>
    </location>
</feature>
<reference evidence="2 3" key="1">
    <citation type="journal article" date="2020" name="J. Phycol.">
        <title>Comparative genome analysis reveals Cyanidiococcus gen. nov., a new extremophilic red algal genus sister to Cyanidioschyzon (Cyanidioschyzonaceae, Rhodophyta).</title>
        <authorList>
            <person name="Liu S.-L."/>
            <person name="Chiang Y.-R."/>
            <person name="Yoon H.S."/>
            <person name="Fu H.-Y."/>
        </authorList>
    </citation>
    <scope>NUCLEOTIDE SEQUENCE [LARGE SCALE GENOMIC DNA]</scope>
    <source>
        <strain evidence="2 3">THAL066</strain>
    </source>
</reference>
<evidence type="ECO:0000313" key="3">
    <source>
        <dbReference type="Proteomes" id="UP000530660"/>
    </source>
</evidence>
<sequence length="677" mass="71610">MSTPRGGPQKRKFFQSGYSEGSGSRVDRALESSLGGEGERAAAAAVAPTTAREVAETARAEGRQPVHSPTLRPPASTEFGSRTETPFPPVVGHEVLQAYDSAALRTQGFVQSGPTGGRTTGGTVQSSGMNTASTAGAGYQTAALTMEAHLPSSIASPVPSSFQMSVTETYPPSVHWAPTRQLTISPELSKDEAETGWETPDPRQPSAHSVASGAPRRKFQFTFRPIGGSYGETVLERLENFRRLFGLLNANEMLPLTLEGAALARRLLASSPAPRGGPACLADMSTSAGNASGVSTSTGITSDPQHGQVQTTSSPERLSLSSYSASSSPQSPIAPPLSSRSAPEIPTTASATAPSMLASSSMSVESTDGSGALAAAAVTQRKITRVMIERRVREHYRYPPSHSVRNVIRRHRTIFEAACFSSAFLEAVRSNFIELLDGVVCSKASIPAEFHDRIVRRPLSHQIAEQQSVLVAKRPDLWDRVEPHLRWAPPRVPSVRKESSRNQPSDPQTVPEALVSLESRSVRQSGAPWQHTSPGSRGAARTPFSTESGAGPFGTHTMAISPLEHAWYTEQRPPDSPTDQAELDALFGPLREIRSFGTSVRHVPETHSPPLVLQRSRNFRRTISASDAFTGGSGSAATGTAASAGIPVSSNPPTHGEASESSDSVSTASSFSSGGVP</sequence>
<accession>A0A7J7IDR1</accession>
<dbReference type="Proteomes" id="UP000530660">
    <property type="component" value="Unassembled WGS sequence"/>
</dbReference>
<evidence type="ECO:0000313" key="2">
    <source>
        <dbReference type="EMBL" id="KAF6000834.1"/>
    </source>
</evidence>
<feature type="compositionally biased region" description="Low complexity" evidence="1">
    <location>
        <begin position="313"/>
        <end position="356"/>
    </location>
</feature>
<keyword evidence="3" id="KW-1185">Reference proteome</keyword>
<organism evidence="2 3">
    <name type="scientific">Cyanidiococcus yangmingshanensis</name>
    <dbReference type="NCBI Taxonomy" id="2690220"/>
    <lineage>
        <taxon>Eukaryota</taxon>
        <taxon>Rhodophyta</taxon>
        <taxon>Bangiophyceae</taxon>
        <taxon>Cyanidiales</taxon>
        <taxon>Cyanidiaceae</taxon>
        <taxon>Cyanidiococcus</taxon>
    </lineage>
</organism>
<feature type="compositionally biased region" description="Low complexity" evidence="1">
    <location>
        <begin position="626"/>
        <end position="645"/>
    </location>
</feature>
<evidence type="ECO:0000256" key="1">
    <source>
        <dbReference type="SAM" id="MobiDB-lite"/>
    </source>
</evidence>
<feature type="compositionally biased region" description="Low complexity" evidence="1">
    <location>
        <begin position="41"/>
        <end position="52"/>
    </location>
</feature>
<feature type="compositionally biased region" description="Low complexity" evidence="1">
    <location>
        <begin position="659"/>
        <end position="677"/>
    </location>
</feature>
<name>A0A7J7IDR1_9RHOD</name>
<dbReference type="OrthoDB" id="10589785at2759"/>
<gene>
    <name evidence="2" type="ORF">F1559_001099</name>
</gene>